<name>A0AC35GF67_9BILA</name>
<accession>A0AC35GF67</accession>
<evidence type="ECO:0000313" key="1">
    <source>
        <dbReference type="Proteomes" id="UP000887580"/>
    </source>
</evidence>
<proteinExistence type="predicted"/>
<protein>
    <submittedName>
        <fullName evidence="2">Na+-translocating membrane potential-generating system MpsC domain-containing protein</fullName>
    </submittedName>
</protein>
<dbReference type="Proteomes" id="UP000887580">
    <property type="component" value="Unplaced"/>
</dbReference>
<dbReference type="WBParaSite" id="PS1159_v2.g4384.t1">
    <property type="protein sequence ID" value="PS1159_v2.g4384.t1"/>
    <property type="gene ID" value="PS1159_v2.g4384"/>
</dbReference>
<reference evidence="2" key="1">
    <citation type="submission" date="2022-11" db="UniProtKB">
        <authorList>
            <consortium name="WormBaseParasite"/>
        </authorList>
    </citation>
    <scope>IDENTIFICATION</scope>
</reference>
<organism evidence="1 2">
    <name type="scientific">Panagrolaimus sp. PS1159</name>
    <dbReference type="NCBI Taxonomy" id="55785"/>
    <lineage>
        <taxon>Eukaryota</taxon>
        <taxon>Metazoa</taxon>
        <taxon>Ecdysozoa</taxon>
        <taxon>Nematoda</taxon>
        <taxon>Chromadorea</taxon>
        <taxon>Rhabditida</taxon>
        <taxon>Tylenchina</taxon>
        <taxon>Panagrolaimomorpha</taxon>
        <taxon>Panagrolaimoidea</taxon>
        <taxon>Panagrolaimidae</taxon>
        <taxon>Panagrolaimus</taxon>
    </lineage>
</organism>
<sequence>MTKRHNAIVDRLVDGFNKRKGKTEEIQLEKIISTTASTDAGIVIIDKKETEAIIIDVTCPYENLPQAFVNACERKIVKYESIKQELRDQGYNVFVGAFNIGSLGGYNREFYVFKTVTKFF</sequence>
<evidence type="ECO:0000313" key="2">
    <source>
        <dbReference type="WBParaSite" id="PS1159_v2.g4384.t1"/>
    </source>
</evidence>